<evidence type="ECO:0000313" key="10">
    <source>
        <dbReference type="EMBL" id="GED06642.1"/>
    </source>
</evidence>
<dbReference type="NCBIfam" id="TIGR01032">
    <property type="entry name" value="rplT_bact"/>
    <property type="match status" value="1"/>
</dbReference>
<keyword evidence="2 8" id="KW-0699">rRNA-binding</keyword>
<name>A0A4Y4DMV8_GLUUR</name>
<dbReference type="GO" id="GO:0019843">
    <property type="term" value="F:rRNA binding"/>
    <property type="evidence" value="ECO:0007669"/>
    <property type="project" value="UniProtKB-UniRule"/>
</dbReference>
<dbReference type="AlphaFoldDB" id="A0A4Y4DMV8"/>
<organism evidence="10 11">
    <name type="scientific">Glutamicibacter uratoxydans</name>
    <name type="common">Arthrobacter uratoxydans</name>
    <dbReference type="NCBI Taxonomy" id="43667"/>
    <lineage>
        <taxon>Bacteria</taxon>
        <taxon>Bacillati</taxon>
        <taxon>Actinomycetota</taxon>
        <taxon>Actinomycetes</taxon>
        <taxon>Micrococcales</taxon>
        <taxon>Micrococcaceae</taxon>
        <taxon>Glutamicibacter</taxon>
    </lineage>
</organism>
<dbReference type="Pfam" id="PF00453">
    <property type="entry name" value="Ribosomal_L20"/>
    <property type="match status" value="1"/>
</dbReference>
<dbReference type="RefSeq" id="WP_141364894.1">
    <property type="nucleotide sequence ID" value="NZ_BAAAJL010000013.1"/>
</dbReference>
<evidence type="ECO:0000256" key="7">
    <source>
        <dbReference type="ARBA" id="ARBA00035172"/>
    </source>
</evidence>
<evidence type="ECO:0000313" key="11">
    <source>
        <dbReference type="Proteomes" id="UP000316612"/>
    </source>
</evidence>
<dbReference type="EMBL" id="BJNY01000011">
    <property type="protein sequence ID" value="GED06642.1"/>
    <property type="molecule type" value="Genomic_DNA"/>
</dbReference>
<evidence type="ECO:0000256" key="5">
    <source>
        <dbReference type="ARBA" id="ARBA00023274"/>
    </source>
</evidence>
<dbReference type="InterPro" id="IPR005813">
    <property type="entry name" value="Ribosomal_bL20"/>
</dbReference>
<evidence type="ECO:0000256" key="4">
    <source>
        <dbReference type="ARBA" id="ARBA00022980"/>
    </source>
</evidence>
<dbReference type="GO" id="GO:0006412">
    <property type="term" value="P:translation"/>
    <property type="evidence" value="ECO:0007669"/>
    <property type="project" value="InterPro"/>
</dbReference>
<comment type="caution">
    <text evidence="10">The sequence shown here is derived from an EMBL/GenBank/DDBJ whole genome shotgun (WGS) entry which is preliminary data.</text>
</comment>
<comment type="function">
    <text evidence="6 8 9">Binds directly to 23S ribosomal RNA and is necessary for the in vitro assembly process of the 50S ribosomal subunit. It is not involved in the protein synthesizing functions of that subunit.</text>
</comment>
<dbReference type="PRINTS" id="PR00062">
    <property type="entry name" value="RIBOSOMALL20"/>
</dbReference>
<evidence type="ECO:0000256" key="2">
    <source>
        <dbReference type="ARBA" id="ARBA00022730"/>
    </source>
</evidence>
<keyword evidence="5 8" id="KW-0687">Ribonucleoprotein</keyword>
<dbReference type="GO" id="GO:0005840">
    <property type="term" value="C:ribosome"/>
    <property type="evidence" value="ECO:0007669"/>
    <property type="project" value="UniProtKB-KW"/>
</dbReference>
<dbReference type="PROSITE" id="PS00937">
    <property type="entry name" value="RIBOSOMAL_L20"/>
    <property type="match status" value="1"/>
</dbReference>
<protein>
    <recommendedName>
        <fullName evidence="7 8">Large ribosomal subunit protein bL20</fullName>
    </recommendedName>
</protein>
<dbReference type="HAMAP" id="MF_00382">
    <property type="entry name" value="Ribosomal_bL20"/>
    <property type="match status" value="1"/>
</dbReference>
<evidence type="ECO:0000256" key="8">
    <source>
        <dbReference type="HAMAP-Rule" id="MF_00382"/>
    </source>
</evidence>
<dbReference type="Proteomes" id="UP000316612">
    <property type="component" value="Unassembled WGS sequence"/>
</dbReference>
<dbReference type="GO" id="GO:0000027">
    <property type="term" value="P:ribosomal large subunit assembly"/>
    <property type="evidence" value="ECO:0007669"/>
    <property type="project" value="UniProtKB-UniRule"/>
</dbReference>
<sequence length="232" mass="25119">MARVKRAVNAHKKRRVVMERAKGYRGQRSRLYRKAKEQLLHSFVYSFNDRRKRKGDFRRLWIQRINAASRANGLTYNRLIQGLKAAEIEVDRRMLAELAVSDSNAFATLVQVAKGALPADVNAPKAPKVVAAAPKAAAKATAAAPKAAQAPAASAETPAPEAAAADGVFKVTEGAVVPEGFIIKGNAGSNKYHVPGSTWYEQTDAEFWFNSIEAAKAAGFEPAGGEARQKMK</sequence>
<reference evidence="10 11" key="1">
    <citation type="submission" date="2019-06" db="EMBL/GenBank/DDBJ databases">
        <title>Whole genome shotgun sequence of Glutamicibacter uratoxydans NBRC 15515.</title>
        <authorList>
            <person name="Hosoyama A."/>
            <person name="Uohara A."/>
            <person name="Ohji S."/>
            <person name="Ichikawa N."/>
        </authorList>
    </citation>
    <scope>NUCLEOTIDE SEQUENCE [LARGE SCALE GENOMIC DNA]</scope>
    <source>
        <strain evidence="10 11">NBRC 15515</strain>
    </source>
</reference>
<dbReference type="OrthoDB" id="9808966at2"/>
<dbReference type="InterPro" id="IPR049946">
    <property type="entry name" value="RIBOSOMAL_L20_CS"/>
</dbReference>
<dbReference type="GO" id="GO:1990904">
    <property type="term" value="C:ribonucleoprotein complex"/>
    <property type="evidence" value="ECO:0007669"/>
    <property type="project" value="UniProtKB-KW"/>
</dbReference>
<evidence type="ECO:0000256" key="3">
    <source>
        <dbReference type="ARBA" id="ARBA00022884"/>
    </source>
</evidence>
<keyword evidence="4 8" id="KW-0689">Ribosomal protein</keyword>
<evidence type="ECO:0000256" key="9">
    <source>
        <dbReference type="RuleBase" id="RU000560"/>
    </source>
</evidence>
<proteinExistence type="inferred from homology"/>
<dbReference type="Gene3D" id="6.10.160.10">
    <property type="match status" value="1"/>
</dbReference>
<accession>A0A4Y4DMV8</accession>
<keyword evidence="11" id="KW-1185">Reference proteome</keyword>
<dbReference type="GO" id="GO:0003735">
    <property type="term" value="F:structural constituent of ribosome"/>
    <property type="evidence" value="ECO:0007669"/>
    <property type="project" value="InterPro"/>
</dbReference>
<dbReference type="PANTHER" id="PTHR10986">
    <property type="entry name" value="39S RIBOSOMAL PROTEIN L20"/>
    <property type="match status" value="1"/>
</dbReference>
<dbReference type="SUPFAM" id="SSF74731">
    <property type="entry name" value="Ribosomal protein L20"/>
    <property type="match status" value="1"/>
</dbReference>
<comment type="similarity">
    <text evidence="1 8 9">Belongs to the bacterial ribosomal protein bL20 family.</text>
</comment>
<evidence type="ECO:0000256" key="1">
    <source>
        <dbReference type="ARBA" id="ARBA00007698"/>
    </source>
</evidence>
<dbReference type="CDD" id="cd07026">
    <property type="entry name" value="Ribosomal_L20"/>
    <property type="match status" value="1"/>
</dbReference>
<dbReference type="InterPro" id="IPR035566">
    <property type="entry name" value="Ribosomal_protein_bL20_C"/>
</dbReference>
<dbReference type="Gene3D" id="1.10.1900.20">
    <property type="entry name" value="Ribosomal protein L20"/>
    <property type="match status" value="1"/>
</dbReference>
<dbReference type="FunFam" id="1.10.1900.20:FF:000001">
    <property type="entry name" value="50S ribosomal protein L20"/>
    <property type="match status" value="1"/>
</dbReference>
<gene>
    <name evidence="8" type="primary">rplT</name>
    <name evidence="10" type="ORF">AUR04nite_21740</name>
</gene>
<keyword evidence="3 8" id="KW-0694">RNA-binding</keyword>
<evidence type="ECO:0000256" key="6">
    <source>
        <dbReference type="ARBA" id="ARBA00024775"/>
    </source>
</evidence>